<dbReference type="Proteomes" id="UP001633002">
    <property type="component" value="Unassembled WGS sequence"/>
</dbReference>
<evidence type="ECO:0000313" key="2">
    <source>
        <dbReference type="EMBL" id="KAL3689489.1"/>
    </source>
</evidence>
<evidence type="ECO:0000256" key="1">
    <source>
        <dbReference type="SAM" id="MobiDB-lite"/>
    </source>
</evidence>
<dbReference type="AlphaFoldDB" id="A0ABD3HGB1"/>
<feature type="compositionally biased region" description="Acidic residues" evidence="1">
    <location>
        <begin position="232"/>
        <end position="263"/>
    </location>
</feature>
<feature type="region of interest" description="Disordered" evidence="1">
    <location>
        <begin position="31"/>
        <end position="87"/>
    </location>
</feature>
<keyword evidence="3" id="KW-1185">Reference proteome</keyword>
<evidence type="ECO:0000313" key="3">
    <source>
        <dbReference type="Proteomes" id="UP001633002"/>
    </source>
</evidence>
<accession>A0ABD3HGB1</accession>
<reference evidence="2 3" key="1">
    <citation type="submission" date="2024-09" db="EMBL/GenBank/DDBJ databases">
        <title>Chromosome-scale assembly of Riccia sorocarpa.</title>
        <authorList>
            <person name="Paukszto L."/>
        </authorList>
    </citation>
    <scope>NUCLEOTIDE SEQUENCE [LARGE SCALE GENOMIC DNA]</scope>
    <source>
        <strain evidence="2">LP-2024</strain>
        <tissue evidence="2">Aerial parts of the thallus</tissue>
    </source>
</reference>
<sequence length="403" mass="45941">MGSSTARFNRDQLSRLMSLVMTQQFTALGLVSGGTPSATPVSSEVEGQGNEDDTSRRRRHHRCASERDDDVPESSRRRRGGSEEVDIGHRSRRRDLIELELCPTLMIPRGDSREVLASMIREICRLHLADDATWRDVGVATRNEIIRDIKERLAIATQMVAKYGEISIQHRNADARVQRRREKNKMEKKYRRALTPREIAYARVYHSPKLIELLDKGLEAPPAAERDVFEDQRDEDVQSEDDDEEDGNREDGDEEDIDEDPGDEENRAEEVGDEEVGDEEIEGADVEQFQLRDHRQQRTENRALFESVTRRIFGVDPEPLQRTTQQPTEHRAHPPSVSLTHSRSEVVVQLLVVVPVLVVEQLVAVEQLLVVVQLLVLVQLLVVEQLVAVEQLLVVVVVQWPDI</sequence>
<comment type="caution">
    <text evidence="2">The sequence shown here is derived from an EMBL/GenBank/DDBJ whole genome shotgun (WGS) entry which is preliminary data.</text>
</comment>
<dbReference type="EMBL" id="JBJQOH010000004">
    <property type="protein sequence ID" value="KAL3689489.1"/>
    <property type="molecule type" value="Genomic_DNA"/>
</dbReference>
<feature type="compositionally biased region" description="Acidic residues" evidence="1">
    <location>
        <begin position="271"/>
        <end position="285"/>
    </location>
</feature>
<organism evidence="2 3">
    <name type="scientific">Riccia sorocarpa</name>
    <dbReference type="NCBI Taxonomy" id="122646"/>
    <lineage>
        <taxon>Eukaryota</taxon>
        <taxon>Viridiplantae</taxon>
        <taxon>Streptophyta</taxon>
        <taxon>Embryophyta</taxon>
        <taxon>Marchantiophyta</taxon>
        <taxon>Marchantiopsida</taxon>
        <taxon>Marchantiidae</taxon>
        <taxon>Marchantiales</taxon>
        <taxon>Ricciaceae</taxon>
        <taxon>Riccia</taxon>
    </lineage>
</organism>
<name>A0ABD3HGB1_9MARC</name>
<feature type="region of interest" description="Disordered" evidence="1">
    <location>
        <begin position="225"/>
        <end position="293"/>
    </location>
</feature>
<protein>
    <submittedName>
        <fullName evidence="2">Uncharacterized protein</fullName>
    </submittedName>
</protein>
<gene>
    <name evidence="2" type="ORF">R1sor_015798</name>
</gene>
<proteinExistence type="predicted"/>